<proteinExistence type="predicted"/>
<dbReference type="AlphaFoldDB" id="A0A1D8K658"/>
<evidence type="ECO:0000313" key="2">
    <source>
        <dbReference type="Proteomes" id="UP000095342"/>
    </source>
</evidence>
<sequence length="111" mass="12358">MSLEHLLRRLSVALRMAWIFGLLLLPMAVLSVVSAVVLNDQEIAFRQSVQESIETLLPLASLEHYLEHALVDELEAQTETSTPNFAALTQNIDHAFTTLGTTARTRTGRQD</sequence>
<evidence type="ECO:0000313" key="1">
    <source>
        <dbReference type="EMBL" id="AOV16453.1"/>
    </source>
</evidence>
<dbReference type="KEGG" id="aaeo:BJI67_04635"/>
<keyword evidence="2" id="KW-1185">Reference proteome</keyword>
<reference evidence="1 2" key="1">
    <citation type="submission" date="2016-09" db="EMBL/GenBank/DDBJ databases">
        <title>Acidihalobacter prosperus V6 (DSM14174).</title>
        <authorList>
            <person name="Khaleque H.N."/>
            <person name="Ramsay J.P."/>
            <person name="Murphy R.J.T."/>
            <person name="Kaksonen A.H."/>
            <person name="Boxall N.J."/>
            <person name="Watkin E.L.J."/>
        </authorList>
    </citation>
    <scope>NUCLEOTIDE SEQUENCE [LARGE SCALE GENOMIC DNA]</scope>
    <source>
        <strain evidence="1 2">V6</strain>
    </source>
</reference>
<dbReference type="RefSeq" id="WP_070072045.1">
    <property type="nucleotide sequence ID" value="NZ_CP017448.1"/>
</dbReference>
<dbReference type="Proteomes" id="UP000095342">
    <property type="component" value="Chromosome"/>
</dbReference>
<dbReference type="EMBL" id="CP017448">
    <property type="protein sequence ID" value="AOV16453.1"/>
    <property type="molecule type" value="Genomic_DNA"/>
</dbReference>
<name>A0A1D8K658_9GAMM</name>
<gene>
    <name evidence="1" type="ORF">BJI67_04635</name>
</gene>
<protein>
    <submittedName>
        <fullName evidence="1">Uncharacterized protein</fullName>
    </submittedName>
</protein>
<accession>A0A1D8K658</accession>
<organism evidence="1 2">
    <name type="scientific">Acidihalobacter aeolianus</name>
    <dbReference type="NCBI Taxonomy" id="2792603"/>
    <lineage>
        <taxon>Bacteria</taxon>
        <taxon>Pseudomonadati</taxon>
        <taxon>Pseudomonadota</taxon>
        <taxon>Gammaproteobacteria</taxon>
        <taxon>Chromatiales</taxon>
        <taxon>Ectothiorhodospiraceae</taxon>
        <taxon>Acidihalobacter</taxon>
    </lineage>
</organism>